<keyword evidence="1" id="KW-0489">Methyltransferase</keyword>
<dbReference type="OrthoDB" id="10251242at2759"/>
<dbReference type="GO" id="GO:0008757">
    <property type="term" value="F:S-adenosylmethionine-dependent methyltransferase activity"/>
    <property type="evidence" value="ECO:0007669"/>
    <property type="project" value="TreeGrafter"/>
</dbReference>
<gene>
    <name evidence="5" type="ORF">OSTQU699_LOCUS4303</name>
</gene>
<keyword evidence="3" id="KW-0949">S-adenosyl-L-methionine</keyword>
<evidence type="ECO:0000256" key="2">
    <source>
        <dbReference type="ARBA" id="ARBA00022679"/>
    </source>
</evidence>
<organism evidence="5 6">
    <name type="scientific">Ostreobium quekettii</name>
    <dbReference type="NCBI Taxonomy" id="121088"/>
    <lineage>
        <taxon>Eukaryota</taxon>
        <taxon>Viridiplantae</taxon>
        <taxon>Chlorophyta</taxon>
        <taxon>core chlorophytes</taxon>
        <taxon>Ulvophyceae</taxon>
        <taxon>TCBD clade</taxon>
        <taxon>Bryopsidales</taxon>
        <taxon>Ostreobineae</taxon>
        <taxon>Ostreobiaceae</taxon>
        <taxon>Ostreobium</taxon>
    </lineage>
</organism>
<evidence type="ECO:0008006" key="7">
    <source>
        <dbReference type="Google" id="ProtNLM"/>
    </source>
</evidence>
<dbReference type="PROSITE" id="PS51682">
    <property type="entry name" value="SAM_OMT_I"/>
    <property type="match status" value="1"/>
</dbReference>
<dbReference type="EMBL" id="CAJHUC010000926">
    <property type="protein sequence ID" value="CAD7698944.1"/>
    <property type="molecule type" value="Genomic_DNA"/>
</dbReference>
<dbReference type="GO" id="GO:0032259">
    <property type="term" value="P:methylation"/>
    <property type="evidence" value="ECO:0007669"/>
    <property type="project" value="UniProtKB-KW"/>
</dbReference>
<accession>A0A8S1IY52</accession>
<reference evidence="5" key="1">
    <citation type="submission" date="2020-12" db="EMBL/GenBank/DDBJ databases">
        <authorList>
            <person name="Iha C."/>
        </authorList>
    </citation>
    <scope>NUCLEOTIDE SEQUENCE</scope>
</reference>
<dbReference type="SUPFAM" id="SSF53335">
    <property type="entry name" value="S-adenosyl-L-methionine-dependent methyltransferases"/>
    <property type="match status" value="1"/>
</dbReference>
<comment type="caution">
    <text evidence="5">The sequence shown here is derived from an EMBL/GenBank/DDBJ whole genome shotgun (WGS) entry which is preliminary data.</text>
</comment>
<dbReference type="Gene3D" id="3.40.50.150">
    <property type="entry name" value="Vaccinia Virus protein VP39"/>
    <property type="match status" value="1"/>
</dbReference>
<dbReference type="Proteomes" id="UP000708148">
    <property type="component" value="Unassembled WGS sequence"/>
</dbReference>
<dbReference type="PANTHER" id="PTHR10509">
    <property type="entry name" value="O-METHYLTRANSFERASE-RELATED"/>
    <property type="match status" value="1"/>
</dbReference>
<dbReference type="GO" id="GO:0008171">
    <property type="term" value="F:O-methyltransferase activity"/>
    <property type="evidence" value="ECO:0007669"/>
    <property type="project" value="InterPro"/>
</dbReference>
<evidence type="ECO:0000256" key="3">
    <source>
        <dbReference type="ARBA" id="ARBA00022691"/>
    </source>
</evidence>
<evidence type="ECO:0000313" key="5">
    <source>
        <dbReference type="EMBL" id="CAD7698944.1"/>
    </source>
</evidence>
<keyword evidence="6" id="KW-1185">Reference proteome</keyword>
<dbReference type="InterPro" id="IPR002935">
    <property type="entry name" value="SAM_O-MeTrfase"/>
</dbReference>
<comment type="similarity">
    <text evidence="4">Belongs to the class I-like SAM-binding methyltransferase superfamily. Cation-dependent O-methyltransferase family.</text>
</comment>
<dbReference type="AlphaFoldDB" id="A0A8S1IY52"/>
<dbReference type="InterPro" id="IPR029063">
    <property type="entry name" value="SAM-dependent_MTases_sf"/>
</dbReference>
<dbReference type="InterPro" id="IPR050362">
    <property type="entry name" value="Cation-dep_OMT"/>
</dbReference>
<evidence type="ECO:0000256" key="1">
    <source>
        <dbReference type="ARBA" id="ARBA00022603"/>
    </source>
</evidence>
<keyword evidence="2" id="KW-0808">Transferase</keyword>
<proteinExistence type="inferred from homology"/>
<evidence type="ECO:0000256" key="4">
    <source>
        <dbReference type="ARBA" id="ARBA00023453"/>
    </source>
</evidence>
<protein>
    <recommendedName>
        <fullName evidence="7">O-methyltransferase</fullName>
    </recommendedName>
</protein>
<dbReference type="Pfam" id="PF01596">
    <property type="entry name" value="Methyltransf_3"/>
    <property type="match status" value="1"/>
</dbReference>
<sequence length="263" mass="29163">MVRLAAPRRCQSLRVVFCTSAVSPQGHGRKPKREPKVVNGWTVNKQTMLKHISDELYGYVLDHTREPEVLAELREETARLPGFQMQVSPEQGQLMGLLVQLMGVKKAIEVGVFTGYSSLCVAMALPPDGKLVALERDEKALSVARRYWDKAGVTHKVVERVGKAESTLQSIIKEEGGNSYDFAFIDADKANYGVYYELALELVRPGGLVIVDNVLFNGKVVDPEVKDRGTNAIRALNDKIFKDDRVFTATLTVADGLTLCRKL</sequence>
<evidence type="ECO:0000313" key="6">
    <source>
        <dbReference type="Proteomes" id="UP000708148"/>
    </source>
</evidence>
<dbReference type="PANTHER" id="PTHR10509:SF14">
    <property type="entry name" value="CAFFEOYL-COA O-METHYLTRANSFERASE 3-RELATED"/>
    <property type="match status" value="1"/>
</dbReference>
<name>A0A8S1IY52_9CHLO</name>